<dbReference type="AlphaFoldDB" id="A0AAV9WZJ9"/>
<feature type="compositionally biased region" description="Low complexity" evidence="1">
    <location>
        <begin position="193"/>
        <end position="217"/>
    </location>
</feature>
<accession>A0AAV9WZJ9</accession>
<name>A0AAV9WZJ9_9PEZI</name>
<evidence type="ECO:0000313" key="4">
    <source>
        <dbReference type="Proteomes" id="UP001365542"/>
    </source>
</evidence>
<feature type="compositionally biased region" description="Polar residues" evidence="1">
    <location>
        <begin position="248"/>
        <end position="265"/>
    </location>
</feature>
<feature type="compositionally biased region" description="Polar residues" evidence="1">
    <location>
        <begin position="220"/>
        <end position="241"/>
    </location>
</feature>
<feature type="compositionally biased region" description="Low complexity" evidence="1">
    <location>
        <begin position="266"/>
        <end position="284"/>
    </location>
</feature>
<comment type="caution">
    <text evidence="3">The sequence shown here is derived from an EMBL/GenBank/DDBJ whole genome shotgun (WGS) entry which is preliminary data.</text>
</comment>
<sequence length="352" mass="35194">MRLSKILFTASGLAGCAAQSGSVMNNTSGGSTTSMSTSSLTNSMSTSSVPAVTLTAGPEVCSSANFDHCYDIETILTPTVYIILTVSDSASAGGAETITSGDPILSQSGNIITATDQVISAPTTAIVDISYSISSGTSCYPATVTSILTDSGQTQCPQAPGEPFFTAPPQVTKTRVVIKAQDDDTQGKSSDQGNSATAAPNGNTGTTNTNAEINTGTVVPISSTNNMPTQLTPTSAQNTGASPPPTGPSNFQSTVSSGSELQATGSNSIPTNTNPASTNSNNNPGTLTVSASFTTITEVNNGSTRLITSSLATMTTSASTIPGGAGSGAGPNRIFDANFLLGAIGFVAVVRL</sequence>
<reference evidence="3 4" key="1">
    <citation type="submission" date="2019-10" db="EMBL/GenBank/DDBJ databases">
        <authorList>
            <person name="Palmer J.M."/>
        </authorList>
    </citation>
    <scope>NUCLEOTIDE SEQUENCE [LARGE SCALE GENOMIC DNA]</scope>
    <source>
        <strain evidence="3 4">TWF694</strain>
    </source>
</reference>
<evidence type="ECO:0000256" key="2">
    <source>
        <dbReference type="SAM" id="SignalP"/>
    </source>
</evidence>
<evidence type="ECO:0000256" key="1">
    <source>
        <dbReference type="SAM" id="MobiDB-lite"/>
    </source>
</evidence>
<organism evidence="3 4">
    <name type="scientific">Orbilia ellipsospora</name>
    <dbReference type="NCBI Taxonomy" id="2528407"/>
    <lineage>
        <taxon>Eukaryota</taxon>
        <taxon>Fungi</taxon>
        <taxon>Dikarya</taxon>
        <taxon>Ascomycota</taxon>
        <taxon>Pezizomycotina</taxon>
        <taxon>Orbiliomycetes</taxon>
        <taxon>Orbiliales</taxon>
        <taxon>Orbiliaceae</taxon>
        <taxon>Orbilia</taxon>
    </lineage>
</organism>
<feature type="chain" id="PRO_5043799270" evidence="2">
    <location>
        <begin position="19"/>
        <end position="352"/>
    </location>
</feature>
<gene>
    <name evidence="3" type="ORF">TWF694_003874</name>
</gene>
<feature type="signal peptide" evidence="2">
    <location>
        <begin position="1"/>
        <end position="18"/>
    </location>
</feature>
<dbReference type="Proteomes" id="UP001365542">
    <property type="component" value="Unassembled WGS sequence"/>
</dbReference>
<feature type="region of interest" description="Disordered" evidence="1">
    <location>
        <begin position="182"/>
        <end position="285"/>
    </location>
</feature>
<evidence type="ECO:0000313" key="3">
    <source>
        <dbReference type="EMBL" id="KAK6530532.1"/>
    </source>
</evidence>
<dbReference type="PROSITE" id="PS51257">
    <property type="entry name" value="PROKAR_LIPOPROTEIN"/>
    <property type="match status" value="1"/>
</dbReference>
<keyword evidence="4" id="KW-1185">Reference proteome</keyword>
<dbReference type="EMBL" id="JAVHJO010000013">
    <property type="protein sequence ID" value="KAK6530532.1"/>
    <property type="molecule type" value="Genomic_DNA"/>
</dbReference>
<keyword evidence="2" id="KW-0732">Signal</keyword>
<protein>
    <submittedName>
        <fullName evidence="3">Uncharacterized protein</fullName>
    </submittedName>
</protein>
<proteinExistence type="predicted"/>